<feature type="compositionally biased region" description="Polar residues" evidence="1">
    <location>
        <begin position="251"/>
        <end position="270"/>
    </location>
</feature>
<dbReference type="PANTHER" id="PTHR35213">
    <property type="entry name" value="RING-TYPE DOMAIN-CONTAINING PROTEIN-RELATED"/>
    <property type="match status" value="1"/>
</dbReference>
<gene>
    <name evidence="2" type="ORF">ACHAWU_001577</name>
</gene>
<feature type="compositionally biased region" description="Low complexity" evidence="1">
    <location>
        <begin position="25"/>
        <end position="35"/>
    </location>
</feature>
<protein>
    <submittedName>
        <fullName evidence="2">Uncharacterized protein</fullName>
    </submittedName>
</protein>
<proteinExistence type="predicted"/>
<dbReference type="EMBL" id="JALLBG020000140">
    <property type="protein sequence ID" value="KAL3762126.1"/>
    <property type="molecule type" value="Genomic_DNA"/>
</dbReference>
<organism evidence="2 3">
    <name type="scientific">Discostella pseudostelligera</name>
    <dbReference type="NCBI Taxonomy" id="259834"/>
    <lineage>
        <taxon>Eukaryota</taxon>
        <taxon>Sar</taxon>
        <taxon>Stramenopiles</taxon>
        <taxon>Ochrophyta</taxon>
        <taxon>Bacillariophyta</taxon>
        <taxon>Coscinodiscophyceae</taxon>
        <taxon>Thalassiosirophycidae</taxon>
        <taxon>Stephanodiscales</taxon>
        <taxon>Stephanodiscaceae</taxon>
        <taxon>Discostella</taxon>
    </lineage>
</organism>
<comment type="caution">
    <text evidence="2">The sequence shown here is derived from an EMBL/GenBank/DDBJ whole genome shotgun (WGS) entry which is preliminary data.</text>
</comment>
<feature type="compositionally biased region" description="Polar residues" evidence="1">
    <location>
        <begin position="1"/>
        <end position="19"/>
    </location>
</feature>
<reference evidence="2 3" key="1">
    <citation type="submission" date="2024-10" db="EMBL/GenBank/DDBJ databases">
        <title>Updated reference genomes for cyclostephanoid diatoms.</title>
        <authorList>
            <person name="Roberts W.R."/>
            <person name="Alverson A.J."/>
        </authorList>
    </citation>
    <scope>NUCLEOTIDE SEQUENCE [LARGE SCALE GENOMIC DNA]</scope>
    <source>
        <strain evidence="2 3">AJA232-27</strain>
    </source>
</reference>
<keyword evidence="3" id="KW-1185">Reference proteome</keyword>
<dbReference type="Proteomes" id="UP001530293">
    <property type="component" value="Unassembled WGS sequence"/>
</dbReference>
<evidence type="ECO:0000313" key="2">
    <source>
        <dbReference type="EMBL" id="KAL3762126.1"/>
    </source>
</evidence>
<evidence type="ECO:0000256" key="1">
    <source>
        <dbReference type="SAM" id="MobiDB-lite"/>
    </source>
</evidence>
<accession>A0ABD3MJH3</accession>
<feature type="region of interest" description="Disordered" evidence="1">
    <location>
        <begin position="251"/>
        <end position="276"/>
    </location>
</feature>
<sequence>MPDMTEQTTTPLGSESQILEDQRFSSHAPSSASSHSIRRGKWTAEEEAYALAAIRDFNSGYLDAPPGTTLRAYLSENLQCDPMRITKKFTGDASIGKKVFRPVASDDAQTLNEIMESRIKLSALHQEWKLRLQSHEQEMTRKSMVDVAVSEASSLNVGANMHHESSSPEADIRCAGKPNTQIATTNNDMIKTATWLKRAEDILSQEIDTNKDQNEIEEEMMVISSLVSEAPEIVTISKRLPKLFHTSNTIGGASTTPKTTIPSSHISQGNDSERNAVKWNESGLKGDEVDDSPTYPMKLLASLSSQATPAPIIDTNCTATRTTPNNTTTAATEDAEDFVNFLQSVVHVKKS</sequence>
<evidence type="ECO:0000313" key="3">
    <source>
        <dbReference type="Proteomes" id="UP001530293"/>
    </source>
</evidence>
<dbReference type="PANTHER" id="PTHR35213:SF5">
    <property type="entry name" value="RING-TYPE DOMAIN-CONTAINING PROTEIN"/>
    <property type="match status" value="1"/>
</dbReference>
<dbReference type="AlphaFoldDB" id="A0ABD3MJH3"/>
<feature type="region of interest" description="Disordered" evidence="1">
    <location>
        <begin position="1"/>
        <end position="39"/>
    </location>
</feature>
<name>A0ABD3MJH3_9STRA</name>